<sequence length="78" mass="8528">MKNKIMSAVVAAAALTMTATLGTAPSASADVVTTKAGHIKSVHKTYAQCQKAGFKYSGDQEYWECEWDSPFWALWVLK</sequence>
<accession>A0ABW4GQX4</accession>
<dbReference type="Proteomes" id="UP001597097">
    <property type="component" value="Unassembled WGS sequence"/>
</dbReference>
<keyword evidence="3" id="KW-1185">Reference proteome</keyword>
<name>A0ABW4GQX4_9ACTN</name>
<evidence type="ECO:0000313" key="2">
    <source>
        <dbReference type="EMBL" id="MFD1544753.1"/>
    </source>
</evidence>
<evidence type="ECO:0000313" key="3">
    <source>
        <dbReference type="Proteomes" id="UP001597097"/>
    </source>
</evidence>
<dbReference type="RefSeq" id="WP_219529481.1">
    <property type="nucleotide sequence ID" value="NZ_JAHKRM010000006.1"/>
</dbReference>
<organism evidence="2 3">
    <name type="scientific">Nonomuraea guangzhouensis</name>
    <dbReference type="NCBI Taxonomy" id="1291555"/>
    <lineage>
        <taxon>Bacteria</taxon>
        <taxon>Bacillati</taxon>
        <taxon>Actinomycetota</taxon>
        <taxon>Actinomycetes</taxon>
        <taxon>Streptosporangiales</taxon>
        <taxon>Streptosporangiaceae</taxon>
        <taxon>Nonomuraea</taxon>
    </lineage>
</organism>
<reference evidence="3" key="1">
    <citation type="journal article" date="2019" name="Int. J. Syst. Evol. Microbiol.">
        <title>The Global Catalogue of Microorganisms (GCM) 10K type strain sequencing project: providing services to taxonomists for standard genome sequencing and annotation.</title>
        <authorList>
            <consortium name="The Broad Institute Genomics Platform"/>
            <consortium name="The Broad Institute Genome Sequencing Center for Infectious Disease"/>
            <person name="Wu L."/>
            <person name="Ma J."/>
        </authorList>
    </citation>
    <scope>NUCLEOTIDE SEQUENCE [LARGE SCALE GENOMIC DNA]</scope>
    <source>
        <strain evidence="3">CGMCC 1.15399</strain>
    </source>
</reference>
<evidence type="ECO:0000256" key="1">
    <source>
        <dbReference type="SAM" id="SignalP"/>
    </source>
</evidence>
<feature type="signal peptide" evidence="1">
    <location>
        <begin position="1"/>
        <end position="29"/>
    </location>
</feature>
<gene>
    <name evidence="2" type="ORF">ACFSJ0_47465</name>
</gene>
<proteinExistence type="predicted"/>
<dbReference type="EMBL" id="JBHUCM010000044">
    <property type="protein sequence ID" value="MFD1544753.1"/>
    <property type="molecule type" value="Genomic_DNA"/>
</dbReference>
<protein>
    <submittedName>
        <fullName evidence="2">Uncharacterized protein</fullName>
    </submittedName>
</protein>
<keyword evidence="1" id="KW-0732">Signal</keyword>
<feature type="chain" id="PRO_5045182688" evidence="1">
    <location>
        <begin position="30"/>
        <end position="78"/>
    </location>
</feature>
<comment type="caution">
    <text evidence="2">The sequence shown here is derived from an EMBL/GenBank/DDBJ whole genome shotgun (WGS) entry which is preliminary data.</text>
</comment>